<dbReference type="Gene3D" id="2.30.39.10">
    <property type="entry name" value="Alpha-1-antitrypsin, domain 1"/>
    <property type="match status" value="1"/>
</dbReference>
<evidence type="ECO:0000256" key="1">
    <source>
        <dbReference type="RuleBase" id="RU000411"/>
    </source>
</evidence>
<comment type="similarity">
    <text evidence="1">Belongs to the serpin family.</text>
</comment>
<dbReference type="PANTHER" id="PTHR11461">
    <property type="entry name" value="SERINE PROTEASE INHIBITOR, SERPIN"/>
    <property type="match status" value="1"/>
</dbReference>
<dbReference type="RefSeq" id="WP_344706240.1">
    <property type="nucleotide sequence ID" value="NZ_BAABBQ010000001.1"/>
</dbReference>
<feature type="domain" description="Serpin" evidence="2">
    <location>
        <begin position="35"/>
        <end position="404"/>
    </location>
</feature>
<evidence type="ECO:0000313" key="4">
    <source>
        <dbReference type="Proteomes" id="UP001500235"/>
    </source>
</evidence>
<accession>A0ABP7SLG6</accession>
<comment type="caution">
    <text evidence="3">The sequence shown here is derived from an EMBL/GenBank/DDBJ whole genome shotgun (WGS) entry which is preliminary data.</text>
</comment>
<dbReference type="InterPro" id="IPR042185">
    <property type="entry name" value="Serpin_sf_2"/>
</dbReference>
<evidence type="ECO:0000313" key="3">
    <source>
        <dbReference type="EMBL" id="GAA4013419.1"/>
    </source>
</evidence>
<dbReference type="Pfam" id="PF00079">
    <property type="entry name" value="Serpin"/>
    <property type="match status" value="1"/>
</dbReference>
<gene>
    <name evidence="3" type="ORF">GCM10022280_09610</name>
</gene>
<evidence type="ECO:0000259" key="2">
    <source>
        <dbReference type="SMART" id="SM00093"/>
    </source>
</evidence>
<sequence>MQSTQAAADPPRRAAGAAEKAIPWDLTQGLGYFAARFYKPLTDEAGPNANLFISPLSLSQGLGLAWLGARGQTAEEMRAVLGWWEGNPATLTSRYNIFLLKTDDPKVEMRIANALWLAEWLPVRSEYLAAARDAYDAAPETVNFARAPDAAPDRINGWVSDWTRGRIPKIVVPDQFNDLTAAVLTNAVYFKADWQTPFVDGAEATFTTGSGSKKPIYLMERIGPMQYRENSEGQAVVLPYGNGRFVMEVFLPRDAATLRQWEQKLHGSTFQLSEQGSDERFDLGAAKRQTVLLRLPRFEARFNQSVNEALAAAGMPCAFRKDCADFSGIAPAPMKIDRVAHATFLRVDEQGTEAAAATAVTIVATGSRITPADIPRMIVDRPFLVTIRDRASEALIFFGRIADPTAVAARTNP</sequence>
<dbReference type="SUPFAM" id="SSF56574">
    <property type="entry name" value="Serpins"/>
    <property type="match status" value="1"/>
</dbReference>
<reference evidence="4" key="1">
    <citation type="journal article" date="2019" name="Int. J. Syst. Evol. Microbiol.">
        <title>The Global Catalogue of Microorganisms (GCM) 10K type strain sequencing project: providing services to taxonomists for standard genome sequencing and annotation.</title>
        <authorList>
            <consortium name="The Broad Institute Genomics Platform"/>
            <consortium name="The Broad Institute Genome Sequencing Center for Infectious Disease"/>
            <person name="Wu L."/>
            <person name="Ma J."/>
        </authorList>
    </citation>
    <scope>NUCLEOTIDE SEQUENCE [LARGE SCALE GENOMIC DNA]</scope>
    <source>
        <strain evidence="4">JCM 17563</strain>
    </source>
</reference>
<name>A0ABP7SLG6_9SPHN</name>
<dbReference type="Gene3D" id="3.30.497.10">
    <property type="entry name" value="Antithrombin, subunit I, domain 2"/>
    <property type="match status" value="1"/>
</dbReference>
<dbReference type="SMART" id="SM00093">
    <property type="entry name" value="SERPIN"/>
    <property type="match status" value="1"/>
</dbReference>
<keyword evidence="4" id="KW-1185">Reference proteome</keyword>
<dbReference type="InterPro" id="IPR042178">
    <property type="entry name" value="Serpin_sf_1"/>
</dbReference>
<protein>
    <submittedName>
        <fullName evidence="3">Serpin family protein</fullName>
    </submittedName>
</protein>
<dbReference type="EMBL" id="BAABBQ010000001">
    <property type="protein sequence ID" value="GAA4013419.1"/>
    <property type="molecule type" value="Genomic_DNA"/>
</dbReference>
<organism evidence="3 4">
    <name type="scientific">Sphingomonas swuensis</name>
    <dbReference type="NCBI Taxonomy" id="977800"/>
    <lineage>
        <taxon>Bacteria</taxon>
        <taxon>Pseudomonadati</taxon>
        <taxon>Pseudomonadota</taxon>
        <taxon>Alphaproteobacteria</taxon>
        <taxon>Sphingomonadales</taxon>
        <taxon>Sphingomonadaceae</taxon>
        <taxon>Sphingomonas</taxon>
    </lineage>
</organism>
<proteinExistence type="inferred from homology"/>
<dbReference type="InterPro" id="IPR036186">
    <property type="entry name" value="Serpin_sf"/>
</dbReference>
<dbReference type="PANTHER" id="PTHR11461:SF211">
    <property type="entry name" value="GH10112P-RELATED"/>
    <property type="match status" value="1"/>
</dbReference>
<dbReference type="InterPro" id="IPR000215">
    <property type="entry name" value="Serpin_fam"/>
</dbReference>
<dbReference type="Proteomes" id="UP001500235">
    <property type="component" value="Unassembled WGS sequence"/>
</dbReference>
<dbReference type="InterPro" id="IPR023796">
    <property type="entry name" value="Serpin_dom"/>
</dbReference>